<sequence length="78" mass="8969">MHEKVDVIVPLRSMSRSTSEARVVGSVRFVLYISPLYSISLAQKIHVNCFRQMFIRKNHPVVQRRRRMPVSGSDAVTV</sequence>
<protein>
    <submittedName>
        <fullName evidence="1">Uncharacterized protein</fullName>
    </submittedName>
</protein>
<dbReference type="AlphaFoldDB" id="A0A4C1Y3G9"/>
<reference evidence="1 2" key="1">
    <citation type="journal article" date="2019" name="Commun. Biol.">
        <title>The bagworm genome reveals a unique fibroin gene that provides high tensile strength.</title>
        <authorList>
            <person name="Kono N."/>
            <person name="Nakamura H."/>
            <person name="Ohtoshi R."/>
            <person name="Tomita M."/>
            <person name="Numata K."/>
            <person name="Arakawa K."/>
        </authorList>
    </citation>
    <scope>NUCLEOTIDE SEQUENCE [LARGE SCALE GENOMIC DNA]</scope>
</reference>
<name>A0A4C1Y3G9_EUMVA</name>
<accession>A0A4C1Y3G9</accession>
<dbReference type="Proteomes" id="UP000299102">
    <property type="component" value="Unassembled WGS sequence"/>
</dbReference>
<keyword evidence="2" id="KW-1185">Reference proteome</keyword>
<proteinExistence type="predicted"/>
<comment type="caution">
    <text evidence="1">The sequence shown here is derived from an EMBL/GenBank/DDBJ whole genome shotgun (WGS) entry which is preliminary data.</text>
</comment>
<evidence type="ECO:0000313" key="1">
    <source>
        <dbReference type="EMBL" id="GBP70741.1"/>
    </source>
</evidence>
<gene>
    <name evidence="1" type="ORF">EVAR_51040_1</name>
</gene>
<organism evidence="1 2">
    <name type="scientific">Eumeta variegata</name>
    <name type="common">Bagworm moth</name>
    <name type="synonym">Eumeta japonica</name>
    <dbReference type="NCBI Taxonomy" id="151549"/>
    <lineage>
        <taxon>Eukaryota</taxon>
        <taxon>Metazoa</taxon>
        <taxon>Ecdysozoa</taxon>
        <taxon>Arthropoda</taxon>
        <taxon>Hexapoda</taxon>
        <taxon>Insecta</taxon>
        <taxon>Pterygota</taxon>
        <taxon>Neoptera</taxon>
        <taxon>Endopterygota</taxon>
        <taxon>Lepidoptera</taxon>
        <taxon>Glossata</taxon>
        <taxon>Ditrysia</taxon>
        <taxon>Tineoidea</taxon>
        <taxon>Psychidae</taxon>
        <taxon>Oiketicinae</taxon>
        <taxon>Eumeta</taxon>
    </lineage>
</organism>
<evidence type="ECO:0000313" key="2">
    <source>
        <dbReference type="Proteomes" id="UP000299102"/>
    </source>
</evidence>
<dbReference type="EMBL" id="BGZK01001084">
    <property type="protein sequence ID" value="GBP70741.1"/>
    <property type="molecule type" value="Genomic_DNA"/>
</dbReference>